<accession>A0A645HWC6</accession>
<dbReference type="InterPro" id="IPR036166">
    <property type="entry name" value="YxeA-like_sf"/>
</dbReference>
<sequence>MKGKKQELGKEYYLIVYDKEGNKREVSFSKKGKAKDYYAPGTYIKVDTSKTISLKESIVNKEEVPSKALENIEKLGTKR</sequence>
<dbReference type="Gene3D" id="2.40.50.480">
    <property type="match status" value="1"/>
</dbReference>
<protein>
    <submittedName>
        <fullName evidence="1">Uncharacterized protein</fullName>
    </submittedName>
</protein>
<reference evidence="1" key="1">
    <citation type="submission" date="2019-08" db="EMBL/GenBank/DDBJ databases">
        <authorList>
            <person name="Kucharzyk K."/>
            <person name="Murdoch R.W."/>
            <person name="Higgins S."/>
            <person name="Loffler F."/>
        </authorList>
    </citation>
    <scope>NUCLEOTIDE SEQUENCE</scope>
</reference>
<dbReference type="SUPFAM" id="SSF159121">
    <property type="entry name" value="BC4932-like"/>
    <property type="match status" value="1"/>
</dbReference>
<gene>
    <name evidence="1" type="ORF">SDC9_190877</name>
</gene>
<name>A0A645HWC6_9ZZZZ</name>
<comment type="caution">
    <text evidence="1">The sequence shown here is derived from an EMBL/GenBank/DDBJ whole genome shotgun (WGS) entry which is preliminary data.</text>
</comment>
<evidence type="ECO:0000313" key="1">
    <source>
        <dbReference type="EMBL" id="MPN43318.1"/>
    </source>
</evidence>
<proteinExistence type="predicted"/>
<dbReference type="AlphaFoldDB" id="A0A645HWC6"/>
<dbReference type="EMBL" id="VSSQ01101650">
    <property type="protein sequence ID" value="MPN43318.1"/>
    <property type="molecule type" value="Genomic_DNA"/>
</dbReference>
<organism evidence="1">
    <name type="scientific">bioreactor metagenome</name>
    <dbReference type="NCBI Taxonomy" id="1076179"/>
    <lineage>
        <taxon>unclassified sequences</taxon>
        <taxon>metagenomes</taxon>
        <taxon>ecological metagenomes</taxon>
    </lineage>
</organism>